<name>A0A0E9R1I0_ANGAN</name>
<reference evidence="2" key="1">
    <citation type="submission" date="2014-11" db="EMBL/GenBank/DDBJ databases">
        <authorList>
            <person name="Amaro Gonzalez C."/>
        </authorList>
    </citation>
    <scope>NUCLEOTIDE SEQUENCE</scope>
</reference>
<reference evidence="2" key="2">
    <citation type="journal article" date="2015" name="Fish Shellfish Immunol.">
        <title>Early steps in the European eel (Anguilla anguilla)-Vibrio vulnificus interaction in the gills: Role of the RtxA13 toxin.</title>
        <authorList>
            <person name="Callol A."/>
            <person name="Pajuelo D."/>
            <person name="Ebbesson L."/>
            <person name="Teles M."/>
            <person name="MacKenzie S."/>
            <person name="Amaro C."/>
        </authorList>
    </citation>
    <scope>NUCLEOTIDE SEQUENCE</scope>
</reference>
<evidence type="ECO:0000313" key="2">
    <source>
        <dbReference type="EMBL" id="JAH22964.1"/>
    </source>
</evidence>
<dbReference type="EMBL" id="GBXM01085613">
    <property type="protein sequence ID" value="JAH22964.1"/>
    <property type="molecule type" value="Transcribed_RNA"/>
</dbReference>
<dbReference type="AlphaFoldDB" id="A0A0E9R1I0"/>
<keyword evidence="1" id="KW-0472">Membrane</keyword>
<keyword evidence="1" id="KW-0812">Transmembrane</keyword>
<proteinExistence type="predicted"/>
<accession>A0A0E9R1I0</accession>
<protein>
    <submittedName>
        <fullName evidence="2">Uncharacterized protein</fullName>
    </submittedName>
</protein>
<sequence length="44" mass="5359">MFFLVLSNFFILEITQICVFVLFYYCSLDTTLHFRTSQTQEDFH</sequence>
<evidence type="ECO:0000256" key="1">
    <source>
        <dbReference type="SAM" id="Phobius"/>
    </source>
</evidence>
<organism evidence="2">
    <name type="scientific">Anguilla anguilla</name>
    <name type="common">European freshwater eel</name>
    <name type="synonym">Muraena anguilla</name>
    <dbReference type="NCBI Taxonomy" id="7936"/>
    <lineage>
        <taxon>Eukaryota</taxon>
        <taxon>Metazoa</taxon>
        <taxon>Chordata</taxon>
        <taxon>Craniata</taxon>
        <taxon>Vertebrata</taxon>
        <taxon>Euteleostomi</taxon>
        <taxon>Actinopterygii</taxon>
        <taxon>Neopterygii</taxon>
        <taxon>Teleostei</taxon>
        <taxon>Anguilliformes</taxon>
        <taxon>Anguillidae</taxon>
        <taxon>Anguilla</taxon>
    </lineage>
</organism>
<feature type="transmembrane region" description="Helical" evidence="1">
    <location>
        <begin position="6"/>
        <end position="26"/>
    </location>
</feature>
<keyword evidence="1" id="KW-1133">Transmembrane helix</keyword>